<dbReference type="OrthoDB" id="1179398at2"/>
<dbReference type="AlphaFoldDB" id="A0A1W2HAT3"/>
<dbReference type="Proteomes" id="UP000192333">
    <property type="component" value="Chromosome I"/>
</dbReference>
<keyword evidence="1" id="KW-0472">Membrane</keyword>
<reference evidence="3" key="1">
    <citation type="submission" date="2017-04" db="EMBL/GenBank/DDBJ databases">
        <authorList>
            <person name="Varghese N."/>
            <person name="Submissions S."/>
        </authorList>
    </citation>
    <scope>NUCLEOTIDE SEQUENCE [LARGE SCALE GENOMIC DNA]</scope>
    <source>
        <strain evidence="3">DSM 16537</strain>
    </source>
</reference>
<dbReference type="STRING" id="758820.SAMN00777080_4691"/>
<protein>
    <submittedName>
        <fullName evidence="2">Uncharacterized protein</fullName>
    </submittedName>
</protein>
<accession>A0A1W2HAT3</accession>
<gene>
    <name evidence="2" type="ORF">SAMN00777080_4691</name>
</gene>
<evidence type="ECO:0000256" key="1">
    <source>
        <dbReference type="SAM" id="Phobius"/>
    </source>
</evidence>
<feature type="transmembrane region" description="Helical" evidence="1">
    <location>
        <begin position="7"/>
        <end position="24"/>
    </location>
</feature>
<feature type="transmembrane region" description="Helical" evidence="1">
    <location>
        <begin position="36"/>
        <end position="58"/>
    </location>
</feature>
<keyword evidence="3" id="KW-1185">Reference proteome</keyword>
<organism evidence="2 3">
    <name type="scientific">Aquiflexum balticum DSM 16537</name>
    <dbReference type="NCBI Taxonomy" id="758820"/>
    <lineage>
        <taxon>Bacteria</taxon>
        <taxon>Pseudomonadati</taxon>
        <taxon>Bacteroidota</taxon>
        <taxon>Cytophagia</taxon>
        <taxon>Cytophagales</taxon>
        <taxon>Cyclobacteriaceae</taxon>
        <taxon>Aquiflexum</taxon>
    </lineage>
</organism>
<keyword evidence="1" id="KW-0812">Transmembrane</keyword>
<proteinExistence type="predicted"/>
<sequence length="95" mass="10957">MIARRIYLGLLIFSILIGVYFYGIAVENFDKEFLKIFSILPFFLFMAGVHGLFAHLLTPTTKSKMISYPLVMGMVYVLLFFIHLFVIVPIICPNF</sequence>
<name>A0A1W2HAT3_9BACT</name>
<feature type="transmembrane region" description="Helical" evidence="1">
    <location>
        <begin position="70"/>
        <end position="91"/>
    </location>
</feature>
<dbReference type="RefSeq" id="WP_084122966.1">
    <property type="nucleotide sequence ID" value="NZ_LT838813.1"/>
</dbReference>
<evidence type="ECO:0000313" key="3">
    <source>
        <dbReference type="Proteomes" id="UP000192333"/>
    </source>
</evidence>
<evidence type="ECO:0000313" key="2">
    <source>
        <dbReference type="EMBL" id="SMD46015.1"/>
    </source>
</evidence>
<dbReference type="EMBL" id="LT838813">
    <property type="protein sequence ID" value="SMD46015.1"/>
    <property type="molecule type" value="Genomic_DNA"/>
</dbReference>
<keyword evidence="1" id="KW-1133">Transmembrane helix</keyword>